<dbReference type="GO" id="GO:0046872">
    <property type="term" value="F:metal ion binding"/>
    <property type="evidence" value="ECO:0007669"/>
    <property type="project" value="UniProtKB-KW"/>
</dbReference>
<evidence type="ECO:0000256" key="1">
    <source>
        <dbReference type="ARBA" id="ARBA00001936"/>
    </source>
</evidence>
<dbReference type="Gene3D" id="3.90.230.10">
    <property type="entry name" value="Creatinase/methionine aminopeptidase superfamily"/>
    <property type="match status" value="1"/>
</dbReference>
<dbReference type="InterPro" id="IPR001584">
    <property type="entry name" value="Integrase_cat-core"/>
</dbReference>
<evidence type="ECO:0000256" key="6">
    <source>
        <dbReference type="SAM" id="MobiDB-lite"/>
    </source>
</evidence>
<dbReference type="Gene3D" id="3.30.420.10">
    <property type="entry name" value="Ribonuclease H-like superfamily/Ribonuclease H"/>
    <property type="match status" value="1"/>
</dbReference>
<dbReference type="Pfam" id="PF00557">
    <property type="entry name" value="Peptidase_M24"/>
    <property type="match status" value="1"/>
</dbReference>
<keyword evidence="4" id="KW-0378">Hydrolase</keyword>
<evidence type="ECO:0000313" key="8">
    <source>
        <dbReference type="EMBL" id="KAD2392991.1"/>
    </source>
</evidence>
<dbReference type="InterPro" id="IPR036397">
    <property type="entry name" value="RNaseH_sf"/>
</dbReference>
<dbReference type="EMBL" id="SZYD01000019">
    <property type="protein sequence ID" value="KAD2392991.1"/>
    <property type="molecule type" value="Genomic_DNA"/>
</dbReference>
<dbReference type="InterPro" id="IPR000994">
    <property type="entry name" value="Pept_M24"/>
</dbReference>
<evidence type="ECO:0000256" key="5">
    <source>
        <dbReference type="ARBA" id="ARBA00023211"/>
    </source>
</evidence>
<dbReference type="GO" id="GO:0006508">
    <property type="term" value="P:proteolysis"/>
    <property type="evidence" value="ECO:0007669"/>
    <property type="project" value="TreeGrafter"/>
</dbReference>
<dbReference type="AlphaFoldDB" id="A0A5N6LM62"/>
<evidence type="ECO:0000256" key="3">
    <source>
        <dbReference type="ARBA" id="ARBA00022723"/>
    </source>
</evidence>
<sequence length="655" mass="73407">MWLFPLKQKSDVFTTFKQFHTMAERQFKTHLKAVQTDWGGEFRNLSPFFKNLGIIHRLSCPHTSEQNGFVERRHRHVVETGLTLLAQSGVPKRFWNFAFETATYLINRMPSRTSSHIPPLEQLFHHKPDLSFLRVFGCQCFPHLRPYNPHKMDFRSLPCIFLGYSSSHYGYQCLDPSTNRLYIARHVRFNEACFPFLQPSPSTPSHSSPDPYFSSYPSHASPSPPLNQSSNPTTAQPDTMTSTVIQSEPSSPESPSTNQHQDTSEASTTASSPSTSSPIPEPSPLPSSPSTNQHQDNPQASPSSSSPIPQPPLQYTYTPIPSYTDLEAFQKAAYNGRVHDLSFYTHEARWVKSSAELSLMRESAAIGCQAFLQTMLNSKISPYESILSAKVEYECRIRGAQRMAFNPVVGGGPNGSVIHYSRNDQRVKDGDLVLMDIGCELHGYVSDLTRTWPPCGSFSDVHKELYDLILETNKECIELCKPGTSIQRVHNYSVDKLSRGLKEIGILKDNRLHSYHQLNPTSIGHYLGMDVHDCSKIGYDRTLKPGVVITIEPGVYIPPSFPCAQRYQGIGIRIEDEVLITESGCEVGTFNNIEQHAKGLTTWLTKLVDYVTVKDFESSALGPSGEKTAVSKNLKGSRKWVLPKLRGGETEGLRF</sequence>
<evidence type="ECO:0000256" key="2">
    <source>
        <dbReference type="ARBA" id="ARBA00008766"/>
    </source>
</evidence>
<evidence type="ECO:0000259" key="7">
    <source>
        <dbReference type="PROSITE" id="PS50994"/>
    </source>
</evidence>
<proteinExistence type="inferred from homology"/>
<dbReference type="GO" id="GO:0003676">
    <property type="term" value="F:nucleic acid binding"/>
    <property type="evidence" value="ECO:0007669"/>
    <property type="project" value="InterPro"/>
</dbReference>
<dbReference type="InterPro" id="IPR001714">
    <property type="entry name" value="Pept_M24_MAP"/>
</dbReference>
<evidence type="ECO:0000256" key="4">
    <source>
        <dbReference type="ARBA" id="ARBA00022801"/>
    </source>
</evidence>
<keyword evidence="3" id="KW-0479">Metal-binding</keyword>
<dbReference type="OrthoDB" id="4215474at2759"/>
<name>A0A5N6LM62_9ASTR</name>
<feature type="compositionally biased region" description="Low complexity" evidence="6">
    <location>
        <begin position="247"/>
        <end position="256"/>
    </location>
</feature>
<evidence type="ECO:0000313" key="9">
    <source>
        <dbReference type="Proteomes" id="UP000326396"/>
    </source>
</evidence>
<comment type="similarity">
    <text evidence="2">Belongs to the peptidase M24B family.</text>
</comment>
<feature type="compositionally biased region" description="Low complexity" evidence="6">
    <location>
        <begin position="264"/>
        <end position="278"/>
    </location>
</feature>
<feature type="compositionally biased region" description="Low complexity" evidence="6">
    <location>
        <begin position="298"/>
        <end position="307"/>
    </location>
</feature>
<dbReference type="PANTHER" id="PTHR43226:SF4">
    <property type="entry name" value="XAA-PRO AMINOPEPTIDASE 3"/>
    <property type="match status" value="1"/>
</dbReference>
<dbReference type="GO" id="GO:0004177">
    <property type="term" value="F:aminopeptidase activity"/>
    <property type="evidence" value="ECO:0007669"/>
    <property type="project" value="TreeGrafter"/>
</dbReference>
<dbReference type="InterPro" id="IPR036005">
    <property type="entry name" value="Creatinase/aminopeptidase-like"/>
</dbReference>
<feature type="domain" description="Integrase catalytic" evidence="7">
    <location>
        <begin position="1"/>
        <end position="127"/>
    </location>
</feature>
<dbReference type="GO" id="GO:0015074">
    <property type="term" value="P:DNA integration"/>
    <property type="evidence" value="ECO:0007669"/>
    <property type="project" value="InterPro"/>
</dbReference>
<dbReference type="InterPro" id="IPR052433">
    <property type="entry name" value="X-Pro_dipept-like"/>
</dbReference>
<comment type="cofactor">
    <cofactor evidence="1">
        <name>Mn(2+)</name>
        <dbReference type="ChEBI" id="CHEBI:29035"/>
    </cofactor>
</comment>
<feature type="region of interest" description="Disordered" evidence="6">
    <location>
        <begin position="200"/>
        <end position="319"/>
    </location>
</feature>
<dbReference type="PANTHER" id="PTHR43226">
    <property type="entry name" value="XAA-PRO AMINOPEPTIDASE 3"/>
    <property type="match status" value="1"/>
</dbReference>
<keyword evidence="5" id="KW-0464">Manganese</keyword>
<dbReference type="GO" id="GO:0005739">
    <property type="term" value="C:mitochondrion"/>
    <property type="evidence" value="ECO:0007669"/>
    <property type="project" value="TreeGrafter"/>
</dbReference>
<dbReference type="Proteomes" id="UP000326396">
    <property type="component" value="Linkage Group LG9"/>
</dbReference>
<keyword evidence="9" id="KW-1185">Reference proteome</keyword>
<dbReference type="PROSITE" id="PS50994">
    <property type="entry name" value="INTEGRASE"/>
    <property type="match status" value="1"/>
</dbReference>
<dbReference type="CDD" id="cd01087">
    <property type="entry name" value="Prolidase"/>
    <property type="match status" value="1"/>
</dbReference>
<gene>
    <name evidence="8" type="ORF">E3N88_39968</name>
</gene>
<dbReference type="PRINTS" id="PR00599">
    <property type="entry name" value="MAPEPTIDASE"/>
</dbReference>
<reference evidence="8 9" key="1">
    <citation type="submission" date="2019-05" db="EMBL/GenBank/DDBJ databases">
        <title>Mikania micrantha, genome provides insights into the molecular mechanism of rapid growth.</title>
        <authorList>
            <person name="Liu B."/>
        </authorList>
    </citation>
    <scope>NUCLEOTIDE SEQUENCE [LARGE SCALE GENOMIC DNA]</scope>
    <source>
        <strain evidence="8">NLD-2019</strain>
        <tissue evidence="8">Leaf</tissue>
    </source>
</reference>
<protein>
    <recommendedName>
        <fullName evidence="7">Integrase catalytic domain-containing protein</fullName>
    </recommendedName>
</protein>
<dbReference type="InterPro" id="IPR012337">
    <property type="entry name" value="RNaseH-like_sf"/>
</dbReference>
<accession>A0A5N6LM62</accession>
<dbReference type="SUPFAM" id="SSF53098">
    <property type="entry name" value="Ribonuclease H-like"/>
    <property type="match status" value="1"/>
</dbReference>
<organism evidence="8 9">
    <name type="scientific">Mikania micrantha</name>
    <name type="common">bitter vine</name>
    <dbReference type="NCBI Taxonomy" id="192012"/>
    <lineage>
        <taxon>Eukaryota</taxon>
        <taxon>Viridiplantae</taxon>
        <taxon>Streptophyta</taxon>
        <taxon>Embryophyta</taxon>
        <taxon>Tracheophyta</taxon>
        <taxon>Spermatophyta</taxon>
        <taxon>Magnoliopsida</taxon>
        <taxon>eudicotyledons</taxon>
        <taxon>Gunneridae</taxon>
        <taxon>Pentapetalae</taxon>
        <taxon>asterids</taxon>
        <taxon>campanulids</taxon>
        <taxon>Asterales</taxon>
        <taxon>Asteraceae</taxon>
        <taxon>Asteroideae</taxon>
        <taxon>Heliantheae alliance</taxon>
        <taxon>Eupatorieae</taxon>
        <taxon>Mikania</taxon>
    </lineage>
</organism>
<feature type="compositionally biased region" description="Low complexity" evidence="6">
    <location>
        <begin position="200"/>
        <end position="232"/>
    </location>
</feature>
<dbReference type="Pfam" id="PF25597">
    <property type="entry name" value="SH3_retrovirus"/>
    <property type="match status" value="1"/>
</dbReference>
<dbReference type="SUPFAM" id="SSF55920">
    <property type="entry name" value="Creatinase/aminopeptidase"/>
    <property type="match status" value="1"/>
</dbReference>
<dbReference type="InterPro" id="IPR057670">
    <property type="entry name" value="SH3_retrovirus"/>
</dbReference>
<feature type="compositionally biased region" description="Polar residues" evidence="6">
    <location>
        <begin position="233"/>
        <end position="246"/>
    </location>
</feature>
<comment type="caution">
    <text evidence="8">The sequence shown here is derived from an EMBL/GenBank/DDBJ whole genome shotgun (WGS) entry which is preliminary data.</text>
</comment>